<reference evidence="1 2" key="1">
    <citation type="journal article" date="2019" name="Sci. Rep.">
        <title>Colletotrichum shisoi sp. nov., an anthracnose pathogen of Perilla frutescens in Japan: molecular phylogenetic, morphological and genomic evidence.</title>
        <authorList>
            <person name="Gan P."/>
            <person name="Tsushima A."/>
            <person name="Hiroyama R."/>
            <person name="Narusaka M."/>
            <person name="Takano Y."/>
            <person name="Narusaka Y."/>
            <person name="Kawaradani M."/>
            <person name="Damm U."/>
            <person name="Shirasu K."/>
        </authorList>
    </citation>
    <scope>NUCLEOTIDE SEQUENCE [LARGE SCALE GENOMIC DNA]</scope>
    <source>
        <strain evidence="1 2">PG-2018a</strain>
    </source>
</reference>
<evidence type="ECO:0000313" key="2">
    <source>
        <dbReference type="Proteomes" id="UP000326340"/>
    </source>
</evidence>
<proteinExistence type="predicted"/>
<gene>
    <name evidence="1" type="ORF">CSHISOI_08898</name>
</gene>
<keyword evidence="2" id="KW-1185">Reference proteome</keyword>
<name>A0A5Q4BI62_9PEZI</name>
<dbReference type="Proteomes" id="UP000326340">
    <property type="component" value="Unassembled WGS sequence"/>
</dbReference>
<accession>A0A5Q4BI62</accession>
<protein>
    <submittedName>
        <fullName evidence="1">Uncharacterized protein</fullName>
    </submittedName>
</protein>
<dbReference type="EMBL" id="PUHP01001199">
    <property type="protein sequence ID" value="TQN66456.1"/>
    <property type="molecule type" value="Genomic_DNA"/>
</dbReference>
<evidence type="ECO:0000313" key="1">
    <source>
        <dbReference type="EMBL" id="TQN66456.1"/>
    </source>
</evidence>
<dbReference type="AlphaFoldDB" id="A0A5Q4BI62"/>
<organism evidence="1 2">
    <name type="scientific">Colletotrichum shisoi</name>
    <dbReference type="NCBI Taxonomy" id="2078593"/>
    <lineage>
        <taxon>Eukaryota</taxon>
        <taxon>Fungi</taxon>
        <taxon>Dikarya</taxon>
        <taxon>Ascomycota</taxon>
        <taxon>Pezizomycotina</taxon>
        <taxon>Sordariomycetes</taxon>
        <taxon>Hypocreomycetidae</taxon>
        <taxon>Glomerellales</taxon>
        <taxon>Glomerellaceae</taxon>
        <taxon>Colletotrichum</taxon>
        <taxon>Colletotrichum destructivum species complex</taxon>
    </lineage>
</organism>
<comment type="caution">
    <text evidence="1">The sequence shown here is derived from an EMBL/GenBank/DDBJ whole genome shotgun (WGS) entry which is preliminary data.</text>
</comment>
<feature type="non-terminal residue" evidence="1">
    <location>
        <position position="1"/>
    </location>
</feature>
<sequence>VLQSWLTPVSVCFLAQKQCFCSTIILLFICHDATQLPILKARRGDPRTFSYMHSPTKKLHQGLKLEPNCSMPRTKPVTSWSTQ</sequence>